<comment type="similarity">
    <text evidence="1">Belongs to the enoyl-CoA hydratase/isomerase family.</text>
</comment>
<dbReference type="EC" id="4.2.1.17" evidence="2"/>
<comment type="caution">
    <text evidence="2">The sequence shown here is derived from an EMBL/GenBank/DDBJ whole genome shotgun (WGS) entry which is preliminary data.</text>
</comment>
<organism evidence="2 3">
    <name type="scientific">Roseofilum casamattae BLCC-M143</name>
    <dbReference type="NCBI Taxonomy" id="3022442"/>
    <lineage>
        <taxon>Bacteria</taxon>
        <taxon>Bacillati</taxon>
        <taxon>Cyanobacteriota</taxon>
        <taxon>Cyanophyceae</taxon>
        <taxon>Desertifilales</taxon>
        <taxon>Desertifilaceae</taxon>
        <taxon>Roseofilum</taxon>
        <taxon>Roseofilum casamattae</taxon>
    </lineage>
</organism>
<sequence>MDYQTLRINYLPAVQRIQIYRPEANNTINSQLTAELLIALQMAEEDETIKIIVLEGLPDVFCTGMDFQEIADNRVGDPKSSSDNYYNICKEMTQNSKVVVSLVRGRVQAGGVGFVAASDLVIADETATFVLSELLFSLLPACVLPFLIRRIGFHKAYRLALTTQQISVSQAREWGLVDEFSPDAEKTLRQYFRRLKFLPPAGIKRLKNYSNKLWMMDAQTQELAVDTISGLVSDRQIQESIRRFVQEGVYPWQT</sequence>
<evidence type="ECO:0000313" key="2">
    <source>
        <dbReference type="EMBL" id="MDJ1182482.1"/>
    </source>
</evidence>
<keyword evidence="2" id="KW-0456">Lyase</keyword>
<dbReference type="RefSeq" id="WP_283757134.1">
    <property type="nucleotide sequence ID" value="NZ_JAQOSQ010000003.1"/>
</dbReference>
<dbReference type="InterPro" id="IPR029045">
    <property type="entry name" value="ClpP/crotonase-like_dom_sf"/>
</dbReference>
<dbReference type="InterPro" id="IPR051683">
    <property type="entry name" value="Enoyl-CoA_Hydratase/Isomerase"/>
</dbReference>
<evidence type="ECO:0000313" key="3">
    <source>
        <dbReference type="Proteomes" id="UP001232992"/>
    </source>
</evidence>
<proteinExistence type="inferred from homology"/>
<gene>
    <name evidence="2" type="ORF">PMH09_04675</name>
</gene>
<evidence type="ECO:0000256" key="1">
    <source>
        <dbReference type="ARBA" id="ARBA00005254"/>
    </source>
</evidence>
<dbReference type="Pfam" id="PF00378">
    <property type="entry name" value="ECH_1"/>
    <property type="match status" value="1"/>
</dbReference>
<protein>
    <submittedName>
        <fullName evidence="2">Enoyl-CoA hydratase/isomerase</fullName>
        <ecNumber evidence="2">4.2.1.17</ecNumber>
    </submittedName>
</protein>
<accession>A0ABT7BUM1</accession>
<dbReference type="PANTHER" id="PTHR42964">
    <property type="entry name" value="ENOYL-COA HYDRATASE"/>
    <property type="match status" value="1"/>
</dbReference>
<dbReference type="GO" id="GO:0004300">
    <property type="term" value="F:enoyl-CoA hydratase activity"/>
    <property type="evidence" value="ECO:0007669"/>
    <property type="project" value="UniProtKB-EC"/>
</dbReference>
<dbReference type="InterPro" id="IPR001753">
    <property type="entry name" value="Enoyl-CoA_hydra/iso"/>
</dbReference>
<name>A0ABT7BUM1_9CYAN</name>
<dbReference type="CDD" id="cd06558">
    <property type="entry name" value="crotonase-like"/>
    <property type="match status" value="1"/>
</dbReference>
<dbReference type="EMBL" id="JAQOSQ010000003">
    <property type="protein sequence ID" value="MDJ1182482.1"/>
    <property type="molecule type" value="Genomic_DNA"/>
</dbReference>
<reference evidence="2 3" key="1">
    <citation type="submission" date="2023-01" db="EMBL/GenBank/DDBJ databases">
        <title>Novel diversity within Roseofilum (Cyanobacteria; Desertifilaceae) from marine benthic mats with descriptions of four novel species.</title>
        <authorList>
            <person name="Wang Y."/>
            <person name="Berthold D.E."/>
            <person name="Hu J."/>
            <person name="Lefler F.W."/>
            <person name="Laughinghouse H.D. IV."/>
        </authorList>
    </citation>
    <scope>NUCLEOTIDE SEQUENCE [LARGE SCALE GENOMIC DNA]</scope>
    <source>
        <strain evidence="2 3">BLCC-M143</strain>
    </source>
</reference>
<dbReference type="NCBIfam" id="NF005498">
    <property type="entry name" value="PRK07112.1"/>
    <property type="match status" value="1"/>
</dbReference>
<dbReference type="SUPFAM" id="SSF52096">
    <property type="entry name" value="ClpP/crotonase"/>
    <property type="match status" value="1"/>
</dbReference>
<dbReference type="Proteomes" id="UP001232992">
    <property type="component" value="Unassembled WGS sequence"/>
</dbReference>
<keyword evidence="3" id="KW-1185">Reference proteome</keyword>
<dbReference type="Gene3D" id="3.90.226.10">
    <property type="entry name" value="2-enoyl-CoA Hydratase, Chain A, domain 1"/>
    <property type="match status" value="1"/>
</dbReference>
<dbReference type="PANTHER" id="PTHR42964:SF1">
    <property type="entry name" value="POLYKETIDE BIOSYNTHESIS ENOYL-COA HYDRATASE PKSH-RELATED"/>
    <property type="match status" value="1"/>
</dbReference>